<keyword evidence="3" id="KW-1185">Reference proteome</keyword>
<evidence type="ECO:0000313" key="2">
    <source>
        <dbReference type="EMBL" id="GLQ67332.1"/>
    </source>
</evidence>
<gene>
    <name evidence="2" type="ORF">GCM10007870_29170</name>
</gene>
<evidence type="ECO:0000259" key="1">
    <source>
        <dbReference type="Pfam" id="PF24390"/>
    </source>
</evidence>
<dbReference type="InterPro" id="IPR056920">
    <property type="entry name" value="PRTase-CE"/>
</dbReference>
<dbReference type="EMBL" id="BSNV01000049">
    <property type="protein sequence ID" value="GLQ67332.1"/>
    <property type="molecule type" value="Genomic_DNA"/>
</dbReference>
<sequence length="266" mass="30171">MNLLEKQLWLFKKAPEFTALLAECPSDQHRQMIIDLLARTTYVSAVQYFDIIDQMREHVETVWKLTPAETLFVSSNNKHHIDSSKEVLNQLKSSAWKNSAWNRQQFHVAFSSAINAAKDGYTLVITDDFVGSGGSMLKALDWFVRESNKKNISIDLRVLTAGGCQEGISNIRSNGYTVECMLTIKKGLSDYLSGQSLSDALSQMTDLENALAKISINSFCNYRLGWGQQEAIYVRQGGNTPNNVFPIFWWRRLKHGKVRGSIMHRT</sequence>
<dbReference type="Proteomes" id="UP001156629">
    <property type="component" value="Unassembled WGS sequence"/>
</dbReference>
<feature type="domain" description="PRTase-CE" evidence="1">
    <location>
        <begin position="28"/>
        <end position="251"/>
    </location>
</feature>
<evidence type="ECO:0000313" key="3">
    <source>
        <dbReference type="Proteomes" id="UP001156629"/>
    </source>
</evidence>
<organism evidence="2 3">
    <name type="scientific">Gluconobacter kondonii</name>
    <dbReference type="NCBI Taxonomy" id="941463"/>
    <lineage>
        <taxon>Bacteria</taxon>
        <taxon>Pseudomonadati</taxon>
        <taxon>Pseudomonadota</taxon>
        <taxon>Alphaproteobacteria</taxon>
        <taxon>Acetobacterales</taxon>
        <taxon>Acetobacteraceae</taxon>
        <taxon>Gluconobacter</taxon>
    </lineage>
</organism>
<protein>
    <recommendedName>
        <fullName evidence="1">PRTase-CE domain-containing protein</fullName>
    </recommendedName>
</protein>
<dbReference type="Pfam" id="PF24390">
    <property type="entry name" value="PRTase-CE"/>
    <property type="match status" value="1"/>
</dbReference>
<proteinExistence type="predicted"/>
<comment type="caution">
    <text evidence="2">The sequence shown here is derived from an EMBL/GenBank/DDBJ whole genome shotgun (WGS) entry which is preliminary data.</text>
</comment>
<accession>A0ABQ5WUV7</accession>
<reference evidence="3" key="1">
    <citation type="journal article" date="2019" name="Int. J. Syst. Evol. Microbiol.">
        <title>The Global Catalogue of Microorganisms (GCM) 10K type strain sequencing project: providing services to taxonomists for standard genome sequencing and annotation.</title>
        <authorList>
            <consortium name="The Broad Institute Genomics Platform"/>
            <consortium name="The Broad Institute Genome Sequencing Center for Infectious Disease"/>
            <person name="Wu L."/>
            <person name="Ma J."/>
        </authorList>
    </citation>
    <scope>NUCLEOTIDE SEQUENCE [LARGE SCALE GENOMIC DNA]</scope>
    <source>
        <strain evidence="3">NBRC 3266</strain>
    </source>
</reference>
<name>A0ABQ5WUV7_9PROT</name>